<dbReference type="InterPro" id="IPR011764">
    <property type="entry name" value="Biotin_carboxylation_dom"/>
</dbReference>
<dbReference type="InterPro" id="IPR011053">
    <property type="entry name" value="Single_hybrid_motif"/>
</dbReference>
<dbReference type="Pfam" id="PF00289">
    <property type="entry name" value="Biotin_carb_N"/>
    <property type="match status" value="1"/>
</dbReference>
<sequence>MSTETLSLEEFVQQHGGKRAIRRILLANNGMAATKAIMSMRKWAFLTLGSAEALEFVAMASKDDLEANAEFIRLANSFVEVPGGKNSNNYANVPLICEIAKKQNVQAVWPGWGHASENPALPRALAEMGITFIGPTAPVMHALGDKIASTILAQAAGVPCIPWNGDGVVCELLPDGTLPEDVFKSACLQSLDEAIACAHRIGYPVMLKASEGGGGKGIRKCATEAELRSAYDQVKMEVVGSPIFMMALCTGARHLEVQLVGDEHGDVVALNGRDCSTQRRFQKIFEEGPPIVAPEETFRKMEQAAMRLAKSVGYRGAGTVEYLFSASTGEYSFLELNPRLQVEHPVTEGITGVNVPALQLLVAMGIPLSRVPDVRRFYGLDPAGDSAIDFLETRYPRPTCHVLAARITAENPDDAFRPTSGAVDRVRFQSAPNCWGYFSIGANGKIHEFADSQFGHLFAKGETREQARKNLQLALKNLIIDGDIRTPVEYLVELAETPEFKENTIDTAWLDRLIADKAVQTKLNALDAVFYAACFRAFSMVKDRTAVILDGIERGHLPLSNDLSLLRSFNVEVAFAQTKYVWKIYRTGADAFTLEINGVSLDAKIREQPDGSLYVQAGKRVAQVQGQEEALGLRLRIDGSSTVTFPTLRDPSELRSEFNGKFVRFLHADGAEIEKGEPYAELEAMKMIMSLRATESGVIHQAVTPGAIVAPGQLLANLDLKDPSQVELVKAFEGEFELSGSEATRETKRFASNAGASTVLDLGLDDIEKCLCNTVRGFAIAGEFFNSPATASATKLVQLLFPGGDYELDFQRYHTVCAKVIESFLQTEKFFAGLVGGDETQIIAKFPGSPRELLEALMAHDALKDSRPVVASILRALVSEGDMAVHTGHEIGPDLKEGLEELVTLPQEGGYGELALLASSVLQQAQAKPFFEQREEVRRILVNTSRGRLGELAPVDAVAGQGVDLISSFFGDKDTAVRAKAAEVFIRRLHRSYSVSEFDSVEGGPSDTLQLTWKLGFPGVGKANLDAHCIVVQNVDSMESLASGWKLPSSQLQEVNIFVADVPVPVMKDKAMHKAAFASLVEKCSKLVAGITAQLREKQCPLVHFVLCRDGASPFYLHYRDDGSSFQELSQYRLLRSSHLHTMDLQTVEKEFSLAEASVSDRRFAVFLGKAHASASASMLLVRALYRRQVNLSDVEEAMSNQLLESFDRIERAQLDPVVEKIQPTARIFLHFQSPIPGCTDRDLKLLKSIFNRAMQRRVTAYGARLLKLRIEVVEIKVWAGASSPPIALRLIAKATDGWDGDALLEKVDADSGKITSWVDIDTNEERTDLYTTTPLEMKMHAKRAAARRANTTYIYDFPRLFRAALTQRWLVERPNEPVPEKIFMSKELRMQDGHLVETSRGLGENTVGMVVWVCMMKTPEYPDGREVVLIGNDITVKAGSFGTAEDDKFNLASQLARQRGVPRVYIAANSGARLGTVEELKSMVQVAWVDKNDPNKGFDYLFLTESDFHSLPGKSVKSHTVTVNGEVRHVLDSIVGLNLKSTEGGIGVENLQGSGMIAGETARAYNEVFTLSYATGRSVGIGAYLNRLGQRNIQMVKGPMILTGYHALNKLLGAQVYTTQDQLGGPHIMVPNGVTHELVQNDQAGVDAILRWLAFVPKTVASLPPMLPVRDPIDREIGFMPSKEPYDPRHMLAGVKADGQYLSGFCDEGSFHEYMSGWGKTVVVGRGRLGGIPIGVIAVETRSVERHIPADPANPKSQNIVEAQAGQVWFPDSAFKTAQAIKDFNRGENLPLVIFANWRGFSGGTRDMFAEVLKYGAMIVDALVEYKHPIFIYIPPHGELRGGAWVVVDPKINPDQMEMYADEEARGGILEAAAAAEIVFKEKTIFEMMHRTDEKLQSLDARKSAGEGVDAEIQAREKLLLPLYRQVATMYCDLHDRAGRMEEIGAIRAGLRWRQARSYMHWRIRRRVQEDGIIKSARASVPDLDHAGARAFVNELLTNATVDPSSDRAVAEWIERTRDEIGFRIEERRQKQVESQLFALFNTLPNSKRQDVVRDLVGYCKVSVTEQGSQSKVKLSGW</sequence>
<keyword evidence="3" id="KW-0444">Lipid biosynthesis</keyword>
<name>A0A7S4GN96_OXYMA</name>
<evidence type="ECO:0000256" key="6">
    <source>
        <dbReference type="ARBA" id="ARBA00022832"/>
    </source>
</evidence>
<dbReference type="PROSITE" id="PS00866">
    <property type="entry name" value="CPSASE_1"/>
    <property type="match status" value="1"/>
</dbReference>
<evidence type="ECO:0000259" key="16">
    <source>
        <dbReference type="PROSITE" id="PS50975"/>
    </source>
</evidence>
<dbReference type="GO" id="GO:0006633">
    <property type="term" value="P:fatty acid biosynthetic process"/>
    <property type="evidence" value="ECO:0007669"/>
    <property type="project" value="UniProtKB-KW"/>
</dbReference>
<comment type="pathway">
    <text evidence="2">Lipid metabolism; malonyl-CoA biosynthesis; malonyl-CoA from acetyl-CoA: step 1/1.</text>
</comment>
<feature type="domain" description="ATP-grasp" evidence="16">
    <location>
        <begin position="170"/>
        <end position="364"/>
    </location>
</feature>
<dbReference type="SMART" id="SM00878">
    <property type="entry name" value="Biotin_carb_C"/>
    <property type="match status" value="1"/>
</dbReference>
<dbReference type="InterPro" id="IPR013537">
    <property type="entry name" value="AcCoA_COase_cen"/>
</dbReference>
<feature type="domain" description="Biotin carboxylation" evidence="17">
    <location>
        <begin position="20"/>
        <end position="515"/>
    </location>
</feature>
<dbReference type="InterPro" id="IPR011762">
    <property type="entry name" value="COA_CT_N"/>
</dbReference>
<dbReference type="Gene3D" id="2.40.50.100">
    <property type="match status" value="1"/>
</dbReference>
<accession>A0A7S4GN96</accession>
<dbReference type="InterPro" id="IPR013815">
    <property type="entry name" value="ATP_grasp_subdomain_1"/>
</dbReference>
<feature type="domain" description="CoA carboxyltransferase N-terminal" evidence="18">
    <location>
        <begin position="1333"/>
        <end position="1669"/>
    </location>
</feature>
<dbReference type="PROSITE" id="PS50968">
    <property type="entry name" value="BIOTINYL_LIPOYL"/>
    <property type="match status" value="1"/>
</dbReference>
<dbReference type="FunFam" id="3.30.1490.20:FF:000003">
    <property type="entry name" value="acetyl-CoA carboxylase isoform X1"/>
    <property type="match status" value="1"/>
</dbReference>
<evidence type="ECO:0000256" key="8">
    <source>
        <dbReference type="ARBA" id="ARBA00023098"/>
    </source>
</evidence>
<dbReference type="InterPro" id="IPR029045">
    <property type="entry name" value="ClpP/crotonase-like_dom_sf"/>
</dbReference>
<feature type="domain" description="Lipoyl-binding" evidence="15">
    <location>
        <begin position="645"/>
        <end position="719"/>
    </location>
</feature>
<evidence type="ECO:0000256" key="4">
    <source>
        <dbReference type="ARBA" id="ARBA00022598"/>
    </source>
</evidence>
<dbReference type="Gene3D" id="3.40.50.20">
    <property type="match status" value="1"/>
</dbReference>
<evidence type="ECO:0000313" key="20">
    <source>
        <dbReference type="EMBL" id="CAE0842073.1"/>
    </source>
</evidence>
<dbReference type="SUPFAM" id="SSF52096">
    <property type="entry name" value="ClpP/crotonase"/>
    <property type="match status" value="2"/>
</dbReference>
<dbReference type="GO" id="GO:2001295">
    <property type="term" value="P:malonyl-CoA biosynthetic process"/>
    <property type="evidence" value="ECO:0007669"/>
    <property type="project" value="UniProtKB-UniPathway"/>
</dbReference>
<dbReference type="PROSITE" id="PS50989">
    <property type="entry name" value="COA_CT_CTER"/>
    <property type="match status" value="1"/>
</dbReference>
<evidence type="ECO:0000259" key="18">
    <source>
        <dbReference type="PROSITE" id="PS50980"/>
    </source>
</evidence>
<dbReference type="InterPro" id="IPR016185">
    <property type="entry name" value="PreATP-grasp_dom_sf"/>
</dbReference>
<keyword evidence="7 14" id="KW-0067">ATP-binding</keyword>
<evidence type="ECO:0000256" key="7">
    <source>
        <dbReference type="ARBA" id="ARBA00022840"/>
    </source>
</evidence>
<dbReference type="Gene3D" id="3.90.226.10">
    <property type="entry name" value="2-enoyl-CoA Hydratase, Chain A, domain 1"/>
    <property type="match status" value="2"/>
</dbReference>
<dbReference type="InterPro" id="IPR011761">
    <property type="entry name" value="ATP-grasp"/>
</dbReference>
<evidence type="ECO:0000256" key="2">
    <source>
        <dbReference type="ARBA" id="ARBA00004956"/>
    </source>
</evidence>
<dbReference type="Pfam" id="PF02786">
    <property type="entry name" value="CPSase_L_D2"/>
    <property type="match status" value="1"/>
</dbReference>
<dbReference type="EMBL" id="HBJB01001914">
    <property type="protein sequence ID" value="CAE0842073.1"/>
    <property type="molecule type" value="Transcribed_RNA"/>
</dbReference>
<dbReference type="SUPFAM" id="SSF52440">
    <property type="entry name" value="PreATP-grasp domain"/>
    <property type="match status" value="1"/>
</dbReference>
<evidence type="ECO:0000256" key="12">
    <source>
        <dbReference type="ARBA" id="ARBA00048065"/>
    </source>
</evidence>
<dbReference type="Pfam" id="PF00364">
    <property type="entry name" value="Biotin_lipoyl"/>
    <property type="match status" value="1"/>
</dbReference>
<evidence type="ECO:0000256" key="11">
    <source>
        <dbReference type="ARBA" id="ARBA00023268"/>
    </source>
</evidence>
<evidence type="ECO:0000259" key="19">
    <source>
        <dbReference type="PROSITE" id="PS50989"/>
    </source>
</evidence>
<evidence type="ECO:0000256" key="3">
    <source>
        <dbReference type="ARBA" id="ARBA00022516"/>
    </source>
</evidence>
<gene>
    <name evidence="20" type="ORF">OMAR00294_LOCUS1628</name>
</gene>
<dbReference type="InterPro" id="IPR011763">
    <property type="entry name" value="COA_CT_C"/>
</dbReference>
<dbReference type="Gene3D" id="2.40.460.10">
    <property type="entry name" value="Biotin dependent carboxylase carboxyltransferase"/>
    <property type="match status" value="1"/>
</dbReference>
<keyword evidence="6" id="KW-0276">Fatty acid metabolism</keyword>
<dbReference type="InterPro" id="IPR034733">
    <property type="entry name" value="AcCoA_carboxyl_beta"/>
</dbReference>
<dbReference type="GO" id="GO:0005524">
    <property type="term" value="F:ATP binding"/>
    <property type="evidence" value="ECO:0007669"/>
    <property type="project" value="UniProtKB-UniRule"/>
</dbReference>
<dbReference type="PANTHER" id="PTHR45728">
    <property type="entry name" value="ACETYL-COA CARBOXYLASE, ISOFORM A"/>
    <property type="match status" value="1"/>
</dbReference>
<dbReference type="SUPFAM" id="SSF51246">
    <property type="entry name" value="Rudiment single hybrid motif"/>
    <property type="match status" value="1"/>
</dbReference>
<dbReference type="InterPro" id="IPR011054">
    <property type="entry name" value="Rudment_hybrid_motif"/>
</dbReference>
<dbReference type="PROSITE" id="PS50979">
    <property type="entry name" value="BC"/>
    <property type="match status" value="1"/>
</dbReference>
<feature type="domain" description="CoA carboxyltransferase C-terminal" evidence="19">
    <location>
        <begin position="1673"/>
        <end position="1971"/>
    </location>
</feature>
<dbReference type="Pfam" id="PF01039">
    <property type="entry name" value="Carboxyl_trans"/>
    <property type="match status" value="1"/>
</dbReference>
<evidence type="ECO:0000256" key="5">
    <source>
        <dbReference type="ARBA" id="ARBA00022741"/>
    </source>
</evidence>
<dbReference type="InterPro" id="IPR005481">
    <property type="entry name" value="BC-like_N"/>
</dbReference>
<dbReference type="InterPro" id="IPR005482">
    <property type="entry name" value="Biotin_COase_C"/>
</dbReference>
<comment type="catalytic activity">
    <reaction evidence="12">
        <text>hydrogencarbonate + acetyl-CoA + ATP = malonyl-CoA + ADP + phosphate + H(+)</text>
        <dbReference type="Rhea" id="RHEA:11308"/>
        <dbReference type="ChEBI" id="CHEBI:15378"/>
        <dbReference type="ChEBI" id="CHEBI:17544"/>
        <dbReference type="ChEBI" id="CHEBI:30616"/>
        <dbReference type="ChEBI" id="CHEBI:43474"/>
        <dbReference type="ChEBI" id="CHEBI:57288"/>
        <dbReference type="ChEBI" id="CHEBI:57384"/>
        <dbReference type="ChEBI" id="CHEBI:456216"/>
        <dbReference type="EC" id="6.4.1.2"/>
    </reaction>
</comment>
<keyword evidence="10" id="KW-0092">Biotin</keyword>
<dbReference type="FunFam" id="2.40.50.100:FF:000005">
    <property type="entry name" value="Acetyl-CoA carboxylase 1"/>
    <property type="match status" value="1"/>
</dbReference>
<evidence type="ECO:0000256" key="1">
    <source>
        <dbReference type="ARBA" id="ARBA00001953"/>
    </source>
</evidence>
<dbReference type="PROSITE" id="PS50975">
    <property type="entry name" value="ATP_GRASP"/>
    <property type="match status" value="1"/>
</dbReference>
<dbReference type="InterPro" id="IPR049074">
    <property type="entry name" value="ACCA_BT"/>
</dbReference>
<comment type="catalytic activity">
    <reaction evidence="13">
        <text>N(6)-biotinyl-L-lysyl-[protein] + hydrogencarbonate + ATP = N(6)-carboxybiotinyl-L-lysyl-[protein] + ADP + phosphate + H(+)</text>
        <dbReference type="Rhea" id="RHEA:13501"/>
        <dbReference type="Rhea" id="RHEA-COMP:10505"/>
        <dbReference type="Rhea" id="RHEA-COMP:10506"/>
        <dbReference type="ChEBI" id="CHEBI:15378"/>
        <dbReference type="ChEBI" id="CHEBI:17544"/>
        <dbReference type="ChEBI" id="CHEBI:30616"/>
        <dbReference type="ChEBI" id="CHEBI:43474"/>
        <dbReference type="ChEBI" id="CHEBI:83144"/>
        <dbReference type="ChEBI" id="CHEBI:83145"/>
        <dbReference type="ChEBI" id="CHEBI:456216"/>
        <dbReference type="EC" id="6.3.4.14"/>
    </reaction>
</comment>
<dbReference type="SUPFAM" id="SSF56059">
    <property type="entry name" value="Glutathione synthetase ATP-binding domain-like"/>
    <property type="match status" value="1"/>
</dbReference>
<dbReference type="Gene3D" id="3.30.470.20">
    <property type="entry name" value="ATP-grasp fold, B domain"/>
    <property type="match status" value="1"/>
</dbReference>
<dbReference type="InterPro" id="IPR001882">
    <property type="entry name" value="Biotin_BS"/>
</dbReference>
<dbReference type="Pfam" id="PF02785">
    <property type="entry name" value="Biotin_carb_C"/>
    <property type="match status" value="1"/>
</dbReference>
<evidence type="ECO:0000256" key="10">
    <source>
        <dbReference type="ARBA" id="ARBA00023267"/>
    </source>
</evidence>
<keyword evidence="9" id="KW-0275">Fatty acid biosynthesis</keyword>
<evidence type="ECO:0000256" key="9">
    <source>
        <dbReference type="ARBA" id="ARBA00023160"/>
    </source>
</evidence>
<evidence type="ECO:0000259" key="17">
    <source>
        <dbReference type="PROSITE" id="PS50979"/>
    </source>
</evidence>
<dbReference type="CDD" id="cd06850">
    <property type="entry name" value="biotinyl_domain"/>
    <property type="match status" value="1"/>
</dbReference>
<keyword evidence="4" id="KW-0436">Ligase</keyword>
<dbReference type="PROSITE" id="PS50980">
    <property type="entry name" value="COA_CT_NTER"/>
    <property type="match status" value="1"/>
</dbReference>
<organism evidence="20">
    <name type="scientific">Oxyrrhis marina</name>
    <name type="common">Dinoflagellate</name>
    <dbReference type="NCBI Taxonomy" id="2969"/>
    <lineage>
        <taxon>Eukaryota</taxon>
        <taxon>Sar</taxon>
        <taxon>Alveolata</taxon>
        <taxon>Dinophyceae</taxon>
        <taxon>Oxyrrhinales</taxon>
        <taxon>Oxyrrhinaceae</taxon>
        <taxon>Oxyrrhis</taxon>
    </lineage>
</organism>
<dbReference type="Pfam" id="PF21385">
    <property type="entry name" value="ACCA_BT"/>
    <property type="match status" value="1"/>
</dbReference>
<comment type="cofactor">
    <cofactor evidence="1">
        <name>biotin</name>
        <dbReference type="ChEBI" id="CHEBI:57586"/>
    </cofactor>
</comment>
<dbReference type="Gene3D" id="3.90.1770.10">
    <property type="entry name" value="PreATP-grasp domain"/>
    <property type="match status" value="1"/>
</dbReference>
<dbReference type="InterPro" id="IPR000089">
    <property type="entry name" value="Biotin_lipoyl"/>
</dbReference>
<reference evidence="20" key="1">
    <citation type="submission" date="2021-01" db="EMBL/GenBank/DDBJ databases">
        <authorList>
            <person name="Corre E."/>
            <person name="Pelletier E."/>
            <person name="Niang G."/>
            <person name="Scheremetjew M."/>
            <person name="Finn R."/>
            <person name="Kale V."/>
            <person name="Holt S."/>
            <person name="Cochrane G."/>
            <person name="Meng A."/>
            <person name="Brown T."/>
            <person name="Cohen L."/>
        </authorList>
    </citation>
    <scope>NUCLEOTIDE SEQUENCE</scope>
    <source>
        <strain evidence="20">LB1974</strain>
    </source>
</reference>
<dbReference type="UniPathway" id="UPA00655">
    <property type="reaction ID" value="UER00711"/>
</dbReference>
<evidence type="ECO:0000256" key="14">
    <source>
        <dbReference type="PROSITE-ProRule" id="PRU00409"/>
    </source>
</evidence>
<keyword evidence="8" id="KW-0443">Lipid metabolism</keyword>
<dbReference type="SUPFAM" id="SSF51230">
    <property type="entry name" value="Single hybrid motif"/>
    <property type="match status" value="1"/>
</dbReference>
<evidence type="ECO:0000259" key="15">
    <source>
        <dbReference type="PROSITE" id="PS50968"/>
    </source>
</evidence>
<evidence type="ECO:0000256" key="13">
    <source>
        <dbReference type="ARBA" id="ARBA00048600"/>
    </source>
</evidence>
<evidence type="ECO:0008006" key="21">
    <source>
        <dbReference type="Google" id="ProtNLM"/>
    </source>
</evidence>
<keyword evidence="5 14" id="KW-0547">Nucleotide-binding</keyword>
<proteinExistence type="predicted"/>
<protein>
    <recommendedName>
        <fullName evidence="21">Acetyl-CoA carboxylase</fullName>
    </recommendedName>
</protein>
<dbReference type="InterPro" id="IPR005479">
    <property type="entry name" value="CPAse_ATP-bd"/>
</dbReference>
<dbReference type="Gene3D" id="3.30.1490.20">
    <property type="entry name" value="ATP-grasp fold, A domain"/>
    <property type="match status" value="1"/>
</dbReference>
<dbReference type="GO" id="GO:0046872">
    <property type="term" value="F:metal ion binding"/>
    <property type="evidence" value="ECO:0007669"/>
    <property type="project" value="InterPro"/>
</dbReference>
<dbReference type="Pfam" id="PF08326">
    <property type="entry name" value="ACC_central"/>
    <property type="match status" value="2"/>
</dbReference>
<dbReference type="PANTHER" id="PTHR45728:SF3">
    <property type="entry name" value="ACETYL-COA CARBOXYLASE"/>
    <property type="match status" value="1"/>
</dbReference>
<dbReference type="GO" id="GO:0004075">
    <property type="term" value="F:biotin carboxylase activity"/>
    <property type="evidence" value="ECO:0007669"/>
    <property type="project" value="UniProtKB-EC"/>
</dbReference>
<dbReference type="FunFam" id="3.90.226.10:FF:000010">
    <property type="entry name" value="acetyl-CoA carboxylase isoform X2"/>
    <property type="match status" value="1"/>
</dbReference>
<dbReference type="PROSITE" id="PS00188">
    <property type="entry name" value="BIOTIN"/>
    <property type="match status" value="1"/>
</dbReference>
<dbReference type="PROSITE" id="PS00867">
    <property type="entry name" value="CPSASE_2"/>
    <property type="match status" value="1"/>
</dbReference>
<keyword evidence="11" id="KW-0511">Multifunctional enzyme</keyword>
<dbReference type="GO" id="GO:0003989">
    <property type="term" value="F:acetyl-CoA carboxylase activity"/>
    <property type="evidence" value="ECO:0007669"/>
    <property type="project" value="UniProtKB-EC"/>
</dbReference>
<dbReference type="InterPro" id="IPR049076">
    <property type="entry name" value="ACCA"/>
</dbReference>